<proteinExistence type="predicted"/>
<comment type="caution">
    <text evidence="1">The sequence shown here is derived from an EMBL/GenBank/DDBJ whole genome shotgun (WGS) entry which is preliminary data.</text>
</comment>
<evidence type="ECO:0000313" key="1">
    <source>
        <dbReference type="EMBL" id="EFA22413.1"/>
    </source>
</evidence>
<protein>
    <submittedName>
        <fullName evidence="1">Uncharacterized protein</fullName>
    </submittedName>
</protein>
<dbReference type="STRING" id="561180.BIFGAL_04176"/>
<accession>D1NWC7</accession>
<reference evidence="1 2" key="1">
    <citation type="submission" date="2009-11" db="EMBL/GenBank/DDBJ databases">
        <authorList>
            <person name="Weinstock G."/>
            <person name="Sodergren E."/>
            <person name="Clifton S."/>
            <person name="Fulton L."/>
            <person name="Fulton B."/>
            <person name="Courtney L."/>
            <person name="Fronick C."/>
            <person name="Harrison M."/>
            <person name="Strong C."/>
            <person name="Farmer C."/>
            <person name="Delahaunty K."/>
            <person name="Markovic C."/>
            <person name="Hall O."/>
            <person name="Minx P."/>
            <person name="Tomlinson C."/>
            <person name="Mitreva M."/>
            <person name="Nelson J."/>
            <person name="Hou S."/>
            <person name="Wollam A."/>
            <person name="Pepin K.H."/>
            <person name="Johnson M."/>
            <person name="Bhonagiri V."/>
            <person name="Nash W.E."/>
            <person name="Warren W."/>
            <person name="Chinwalla A."/>
            <person name="Mardis E.R."/>
            <person name="Wilson R.K."/>
        </authorList>
    </citation>
    <scope>NUCLEOTIDE SEQUENCE [LARGE SCALE GENOMIC DNA]</scope>
    <source>
        <strain evidence="1 2">DSM 20093</strain>
    </source>
</reference>
<gene>
    <name evidence="1" type="ORF">BIFGAL_04176</name>
</gene>
<name>D1NWC7_9BIFI</name>
<evidence type="ECO:0000313" key="2">
    <source>
        <dbReference type="Proteomes" id="UP000003656"/>
    </source>
</evidence>
<dbReference type="Proteomes" id="UP000003656">
    <property type="component" value="Unassembled WGS sequence"/>
</dbReference>
<dbReference type="AlphaFoldDB" id="D1NWC7"/>
<sequence>MTERRLRRLERYISLRARLRPGFCVVRTNGRPVGMRSMRATYIR</sequence>
<organism evidence="1 2">
    <name type="scientific">Bifidobacterium gallicum DSM 20093 = LMG 11596</name>
    <dbReference type="NCBI Taxonomy" id="561180"/>
    <lineage>
        <taxon>Bacteria</taxon>
        <taxon>Bacillati</taxon>
        <taxon>Actinomycetota</taxon>
        <taxon>Actinomycetes</taxon>
        <taxon>Bifidobacteriales</taxon>
        <taxon>Bifidobacteriaceae</taxon>
        <taxon>Bifidobacterium</taxon>
    </lineage>
</organism>
<dbReference type="EMBL" id="ABXB03000004">
    <property type="protein sequence ID" value="EFA22413.1"/>
    <property type="molecule type" value="Genomic_DNA"/>
</dbReference>